<reference evidence="8 9" key="1">
    <citation type="submission" date="2017-04" db="EMBL/GenBank/DDBJ databases">
        <authorList>
            <person name="Afonso C.L."/>
            <person name="Miller P.J."/>
            <person name="Scott M.A."/>
            <person name="Spackman E."/>
            <person name="Goraichik I."/>
            <person name="Dimitrov K.M."/>
            <person name="Suarez D.L."/>
            <person name="Swayne D.E."/>
        </authorList>
    </citation>
    <scope>NUCLEOTIDE SEQUENCE [LARGE SCALE GENOMIC DNA]</scope>
</reference>
<comment type="similarity">
    <text evidence="2">Belongs to the universal ribosomal protein uS11 family.</text>
</comment>
<comment type="function">
    <text evidence="6">Component of the mitochondrial ribosome (mitoribosome), a dedicated translation machinery responsible for the synthesis of mitochondrial genome-encoded proteins, including at least some of the essential transmembrane subunits of the mitochondrial respiratory chain. The mitoribosomes are attached to the mitochondrial inner membrane and translation products are cotranslationally integrated into the membrane.</text>
</comment>
<evidence type="ECO:0000313" key="9">
    <source>
        <dbReference type="Proteomes" id="UP000196158"/>
    </source>
</evidence>
<accession>A0A1X7R1G8</accession>
<dbReference type="GO" id="GO:1990904">
    <property type="term" value="C:ribonucleoprotein complex"/>
    <property type="evidence" value="ECO:0007669"/>
    <property type="project" value="UniProtKB-KW"/>
</dbReference>
<dbReference type="EMBL" id="FXLY01000004">
    <property type="protein sequence ID" value="SMN19505.1"/>
    <property type="molecule type" value="Genomic_DNA"/>
</dbReference>
<evidence type="ECO:0000256" key="3">
    <source>
        <dbReference type="ARBA" id="ARBA00022980"/>
    </source>
</evidence>
<dbReference type="FunFam" id="3.30.420.80:FF:000011">
    <property type="entry name" value="37S ribosomal protein S18, mitochondrial"/>
    <property type="match status" value="1"/>
</dbReference>
<proteinExistence type="inferred from homology"/>
<dbReference type="OrthoDB" id="1654884at2759"/>
<sequence length="200" mass="22732">MLRFNILRSISRRCESTISFGKKDATGAILSNVIKPSILGNKNPDKKSNEKNEIVKKYVLHCNFTKNNTHFTYCAVMEDLNFLQNNAQLSYNDKLLYYMKLPSKVRLKLSTGCLGFRKAARGEYEAGFQTTNKIFQMIQEKNMLNKDIEIVMKDFGKGRAAFIAALNGKEGTAIRKYVKSVSDSTPLKFGGVRSPRIRRL</sequence>
<evidence type="ECO:0000256" key="7">
    <source>
        <dbReference type="ARBA" id="ARBA00070326"/>
    </source>
</evidence>
<dbReference type="InterPro" id="IPR001971">
    <property type="entry name" value="Ribosomal_uS11"/>
</dbReference>
<dbReference type="InterPro" id="IPR036967">
    <property type="entry name" value="Ribosomal_uS11_sf"/>
</dbReference>
<evidence type="ECO:0000313" key="8">
    <source>
        <dbReference type="EMBL" id="SMN19505.1"/>
    </source>
</evidence>
<comment type="subcellular location">
    <subcellularLocation>
        <location evidence="1">Mitochondrion</location>
    </subcellularLocation>
</comment>
<dbReference type="GO" id="GO:0003735">
    <property type="term" value="F:structural constituent of ribosome"/>
    <property type="evidence" value="ECO:0007669"/>
    <property type="project" value="InterPro"/>
</dbReference>
<keyword evidence="5" id="KW-0687">Ribonucleoprotein</keyword>
<keyword evidence="9" id="KW-1185">Reference proteome</keyword>
<dbReference type="Proteomes" id="UP000196158">
    <property type="component" value="Unassembled WGS sequence"/>
</dbReference>
<organism evidence="8 9">
    <name type="scientific">Maudiozyma saulgeensis</name>
    <dbReference type="NCBI Taxonomy" id="1789683"/>
    <lineage>
        <taxon>Eukaryota</taxon>
        <taxon>Fungi</taxon>
        <taxon>Dikarya</taxon>
        <taxon>Ascomycota</taxon>
        <taxon>Saccharomycotina</taxon>
        <taxon>Saccharomycetes</taxon>
        <taxon>Saccharomycetales</taxon>
        <taxon>Saccharomycetaceae</taxon>
        <taxon>Maudiozyma</taxon>
    </lineage>
</organism>
<gene>
    <name evidence="8" type="ORF">KASA_0O00396G</name>
</gene>
<evidence type="ECO:0000256" key="4">
    <source>
        <dbReference type="ARBA" id="ARBA00023128"/>
    </source>
</evidence>
<dbReference type="HAMAP" id="MF_01310">
    <property type="entry name" value="Ribosomal_uS11"/>
    <property type="match status" value="1"/>
</dbReference>
<name>A0A1X7R1G8_9SACH</name>
<dbReference type="AlphaFoldDB" id="A0A1X7R1G8"/>
<keyword evidence="3 8" id="KW-0689">Ribosomal protein</keyword>
<dbReference type="GO" id="GO:0006412">
    <property type="term" value="P:translation"/>
    <property type="evidence" value="ECO:0007669"/>
    <property type="project" value="InterPro"/>
</dbReference>
<dbReference type="PANTHER" id="PTHR11759">
    <property type="entry name" value="40S RIBOSOMAL PROTEIN S14/30S RIBOSOMAL PROTEIN S11"/>
    <property type="match status" value="1"/>
</dbReference>
<keyword evidence="4" id="KW-0496">Mitochondrion</keyword>
<evidence type="ECO:0000256" key="2">
    <source>
        <dbReference type="ARBA" id="ARBA00006194"/>
    </source>
</evidence>
<dbReference type="GO" id="GO:0005840">
    <property type="term" value="C:ribosome"/>
    <property type="evidence" value="ECO:0007669"/>
    <property type="project" value="UniProtKB-KW"/>
</dbReference>
<evidence type="ECO:0000256" key="5">
    <source>
        <dbReference type="ARBA" id="ARBA00023274"/>
    </source>
</evidence>
<protein>
    <recommendedName>
        <fullName evidence="7">Small ribosomal subunit protein uS11m</fullName>
    </recommendedName>
</protein>
<dbReference type="GO" id="GO:0005739">
    <property type="term" value="C:mitochondrion"/>
    <property type="evidence" value="ECO:0007669"/>
    <property type="project" value="UniProtKB-SubCell"/>
</dbReference>
<dbReference type="STRING" id="1789683.A0A1X7R1G8"/>
<dbReference type="Gene3D" id="3.30.420.80">
    <property type="entry name" value="Ribosomal protein S11"/>
    <property type="match status" value="1"/>
</dbReference>
<dbReference type="SUPFAM" id="SSF53137">
    <property type="entry name" value="Translational machinery components"/>
    <property type="match status" value="1"/>
</dbReference>
<evidence type="ECO:0000256" key="1">
    <source>
        <dbReference type="ARBA" id="ARBA00004173"/>
    </source>
</evidence>
<evidence type="ECO:0000256" key="6">
    <source>
        <dbReference type="ARBA" id="ARBA00037226"/>
    </source>
</evidence>